<dbReference type="AlphaFoldDB" id="A0A6B8RDP8"/>
<dbReference type="GO" id="GO:0006013">
    <property type="term" value="P:mannose metabolic process"/>
    <property type="evidence" value="ECO:0007669"/>
    <property type="project" value="InterPro"/>
</dbReference>
<dbReference type="GO" id="GO:0009313">
    <property type="term" value="P:oligosaccharide catabolic process"/>
    <property type="evidence" value="ECO:0007669"/>
    <property type="project" value="TreeGrafter"/>
</dbReference>
<accession>A0A6B8RDP8</accession>
<dbReference type="InterPro" id="IPR000602">
    <property type="entry name" value="Glyco_hydro_38_N"/>
</dbReference>
<protein>
    <recommendedName>
        <fullName evidence="5">Glycoside hydrolase family 38 central domain-containing protein</fullName>
    </recommendedName>
</protein>
<comment type="similarity">
    <text evidence="1">Belongs to the glycosyl hydrolase 38 family.</text>
</comment>
<dbReference type="InterPro" id="IPR041147">
    <property type="entry name" value="GH38_C"/>
</dbReference>
<sequence length="900" mass="103042">MNNKKRSIYLYSGTHWDREWYLPFQGFRYMLVDVMNNLIEDLEADPAYQSFHLDGQTIVLEDFIEVEPDKRQRLQKLITDERVLIGPWYVMPDEFLLSGESLIRNLMMGHEISKQWGVTALKYGYICDIFGHIAQMPQIFNQFSIEYALLGRGTNEHSFKAHFRWQSPDGSECITYKLEDQSGYGAFSNHIVNPVSKLLGSKAEVAKQKRQLVSDYLDKEAERSDIPVILLIDAGDHAPLRKETSEWLQWLRKAFPDDDVKHVNIMEMGKELLPYRNQMPVKQGEINETAKAKAEFVHLITHTLSSRYPLKKWNDQCQSLLEKWIEPMLAWGQFTGFTAQKAYVDLAYKYLIQNHPHDSICGCSIDQVHKDMEYRFAQTEQIGREIADYYMHHERQQYAAVSTVSSVTENRVLAIYNPLPFARSEVITLDVDFPLAYSSRYQEPFGYETINSFKIFDRDGAEHVYSVSSIVRNLKVRRHHSQVDTVDRYRLSLKVDMPAMGKTEYSIKPFAEASRYLSRISQCENEAENELIQLTINRDGSIKIYDKLQGKLYDGLISYLDDGEIGDGWFHVNPIEDQLITSIGAACRIERVENGPLRAVFRVTHSLKVPAGIERDNYGMRRSEQEETLTIISVIGLSIGAAFIDVETTIANRAKDHRVRMKLPTGVDSTIYFVNQPFCFVERKTGIDESTEHWKECEVPEKQMGGIVGKRRGDGSGIAFVSAYGLHECAALNDDRGTINITLFRGFQTTIMTNGELGGQILGDLQFKYAISILQPDTSYADLIRLQDRLQAGMMSFSMPVSTDYQLEESTSILQLGMSNICLSILKRPENGEPNTMVVRLYNMSAYTAVTPLTCIRPIVDAFEVNFNEEKGHPIAFEENSLQIELGPWKIQTYSIKLMK</sequence>
<dbReference type="RefSeq" id="WP_155699281.1">
    <property type="nucleotide sequence ID" value="NZ_CP034235.1"/>
</dbReference>
<dbReference type="InterPro" id="IPR011013">
    <property type="entry name" value="Gal_mutarotase_sf_dom"/>
</dbReference>
<evidence type="ECO:0000313" key="7">
    <source>
        <dbReference type="Proteomes" id="UP000426246"/>
    </source>
</evidence>
<dbReference type="InterPro" id="IPR028995">
    <property type="entry name" value="Glyco_hydro_57/38_cen_sf"/>
</dbReference>
<feature type="domain" description="Glycoside hydrolase family 38 central" evidence="5">
    <location>
        <begin position="303"/>
        <end position="376"/>
    </location>
</feature>
<evidence type="ECO:0000259" key="5">
    <source>
        <dbReference type="SMART" id="SM00872"/>
    </source>
</evidence>
<dbReference type="GO" id="GO:0030246">
    <property type="term" value="F:carbohydrate binding"/>
    <property type="evidence" value="ECO:0007669"/>
    <property type="project" value="InterPro"/>
</dbReference>
<dbReference type="PANTHER" id="PTHR46017:SF2">
    <property type="entry name" value="MANNOSYLGLYCERATE HYDROLASE"/>
    <property type="match status" value="1"/>
</dbReference>
<gene>
    <name evidence="6" type="ORF">EHS13_04850</name>
</gene>
<dbReference type="SMART" id="SM00872">
    <property type="entry name" value="Alpha-mann_mid"/>
    <property type="match status" value="1"/>
</dbReference>
<dbReference type="Gene3D" id="2.70.98.30">
    <property type="entry name" value="Golgi alpha-mannosidase II, domain 4"/>
    <property type="match status" value="1"/>
</dbReference>
<evidence type="ECO:0000313" key="6">
    <source>
        <dbReference type="EMBL" id="QGQ94280.1"/>
    </source>
</evidence>
<dbReference type="InterPro" id="IPR037094">
    <property type="entry name" value="Glyco_hydro_38_cen_sf"/>
</dbReference>
<dbReference type="OrthoDB" id="9764050at2"/>
<dbReference type="SUPFAM" id="SSF88688">
    <property type="entry name" value="Families 57/38 glycoside transferase middle domain"/>
    <property type="match status" value="1"/>
</dbReference>
<keyword evidence="3" id="KW-0378">Hydrolase</keyword>
<evidence type="ECO:0000256" key="3">
    <source>
        <dbReference type="ARBA" id="ARBA00022801"/>
    </source>
</evidence>
<dbReference type="GO" id="GO:0046872">
    <property type="term" value="F:metal ion binding"/>
    <property type="evidence" value="ECO:0007669"/>
    <property type="project" value="UniProtKB-KW"/>
</dbReference>
<reference evidence="7" key="1">
    <citation type="submission" date="2018-11" db="EMBL/GenBank/DDBJ databases">
        <title>Complete genome sequence of Paenibacillus sp. ML311-T8.</title>
        <authorList>
            <person name="Nam Y.-D."/>
            <person name="Kang J."/>
            <person name="Chung W.-H."/>
            <person name="Park Y.S."/>
        </authorList>
    </citation>
    <scope>NUCLEOTIDE SEQUENCE [LARGE SCALE GENOMIC DNA]</scope>
    <source>
        <strain evidence="7">ML311-T8</strain>
    </source>
</reference>
<dbReference type="PANTHER" id="PTHR46017">
    <property type="entry name" value="ALPHA-MANNOSIDASE 2C1"/>
    <property type="match status" value="1"/>
</dbReference>
<dbReference type="Gene3D" id="3.20.110.10">
    <property type="entry name" value="Glycoside hydrolase 38, N terminal domain"/>
    <property type="match status" value="1"/>
</dbReference>
<dbReference type="Gene3D" id="2.60.40.2220">
    <property type="match status" value="1"/>
</dbReference>
<dbReference type="Pfam" id="PF01074">
    <property type="entry name" value="Glyco_hydro_38N"/>
    <property type="match status" value="1"/>
</dbReference>
<proteinExistence type="inferred from homology"/>
<dbReference type="Pfam" id="PF09261">
    <property type="entry name" value="Alpha-mann_mid"/>
    <property type="match status" value="1"/>
</dbReference>
<evidence type="ECO:0000256" key="4">
    <source>
        <dbReference type="ARBA" id="ARBA00023295"/>
    </source>
</evidence>
<dbReference type="GO" id="GO:0004559">
    <property type="term" value="F:alpha-mannosidase activity"/>
    <property type="evidence" value="ECO:0007669"/>
    <property type="project" value="InterPro"/>
</dbReference>
<dbReference type="InterPro" id="IPR011330">
    <property type="entry name" value="Glyco_hydro/deAcase_b/a-brl"/>
</dbReference>
<dbReference type="Pfam" id="PF07748">
    <property type="entry name" value="Glyco_hydro_38C"/>
    <property type="match status" value="1"/>
</dbReference>
<evidence type="ECO:0000256" key="2">
    <source>
        <dbReference type="ARBA" id="ARBA00022723"/>
    </source>
</evidence>
<dbReference type="SUPFAM" id="SSF88713">
    <property type="entry name" value="Glycoside hydrolase/deacetylase"/>
    <property type="match status" value="1"/>
</dbReference>
<dbReference type="EMBL" id="CP034235">
    <property type="protein sequence ID" value="QGQ94280.1"/>
    <property type="molecule type" value="Genomic_DNA"/>
</dbReference>
<dbReference type="InterPro" id="IPR027291">
    <property type="entry name" value="Glyco_hydro_38_N_sf"/>
</dbReference>
<organism evidence="6 7">
    <name type="scientific">Paenibacillus psychroresistens</name>
    <dbReference type="NCBI Taxonomy" id="1778678"/>
    <lineage>
        <taxon>Bacteria</taxon>
        <taxon>Bacillati</taxon>
        <taxon>Bacillota</taxon>
        <taxon>Bacilli</taxon>
        <taxon>Bacillales</taxon>
        <taxon>Paenibacillaceae</taxon>
        <taxon>Paenibacillus</taxon>
    </lineage>
</organism>
<keyword evidence="2" id="KW-0479">Metal-binding</keyword>
<keyword evidence="4" id="KW-0326">Glycosidase</keyword>
<name>A0A6B8RDP8_9BACL</name>
<evidence type="ECO:0000256" key="1">
    <source>
        <dbReference type="ARBA" id="ARBA00009792"/>
    </source>
</evidence>
<dbReference type="KEGG" id="ppsc:EHS13_04850"/>
<dbReference type="InterPro" id="IPR011682">
    <property type="entry name" value="Glyco_hydro_38_C"/>
</dbReference>
<dbReference type="SUPFAM" id="SSF74650">
    <property type="entry name" value="Galactose mutarotase-like"/>
    <property type="match status" value="1"/>
</dbReference>
<dbReference type="Pfam" id="PF17677">
    <property type="entry name" value="Glyco_hydro38C2"/>
    <property type="match status" value="1"/>
</dbReference>
<dbReference type="InterPro" id="IPR015341">
    <property type="entry name" value="Glyco_hydro_38_cen"/>
</dbReference>
<dbReference type="Proteomes" id="UP000426246">
    <property type="component" value="Chromosome"/>
</dbReference>
<dbReference type="Gene3D" id="1.20.1270.50">
    <property type="entry name" value="Glycoside hydrolase family 38, central domain"/>
    <property type="match status" value="1"/>
</dbReference>
<keyword evidence="7" id="KW-1185">Reference proteome</keyword>